<dbReference type="InterPro" id="IPR002052">
    <property type="entry name" value="DNA_methylase_N6_adenine_CS"/>
</dbReference>
<dbReference type="NCBIfam" id="TIGR03534">
    <property type="entry name" value="RF_mod_PrmC"/>
    <property type="match status" value="1"/>
</dbReference>
<dbReference type="GO" id="GO:0003676">
    <property type="term" value="F:nucleic acid binding"/>
    <property type="evidence" value="ECO:0007669"/>
    <property type="project" value="InterPro"/>
</dbReference>
<feature type="binding site" evidence="5">
    <location>
        <position position="184"/>
    </location>
    <ligand>
        <name>S-adenosyl-L-methionine</name>
        <dbReference type="ChEBI" id="CHEBI:59789"/>
    </ligand>
</feature>
<evidence type="ECO:0000256" key="3">
    <source>
        <dbReference type="ARBA" id="ARBA00022691"/>
    </source>
</evidence>
<accession>A0A3D9Z098</accession>
<proteinExistence type="inferred from homology"/>
<dbReference type="EC" id="2.1.1.297" evidence="5"/>
<dbReference type="CDD" id="cd02440">
    <property type="entry name" value="AdoMet_MTases"/>
    <property type="match status" value="1"/>
</dbReference>
<dbReference type="PANTHER" id="PTHR18895">
    <property type="entry name" value="HEMK METHYLTRANSFERASE"/>
    <property type="match status" value="1"/>
</dbReference>
<dbReference type="PROSITE" id="PS00092">
    <property type="entry name" value="N6_MTASE"/>
    <property type="match status" value="1"/>
</dbReference>
<feature type="domain" description="Release factor glutamine methyltransferase N-terminal" evidence="7">
    <location>
        <begin position="18"/>
        <end position="85"/>
    </location>
</feature>
<dbReference type="RefSeq" id="WP_115835720.1">
    <property type="nucleotide sequence ID" value="NZ_CP025086.1"/>
</dbReference>
<name>A0A3D9Z098_9HYPH</name>
<comment type="function">
    <text evidence="5">Methylates the class 1 translation termination release factors RF1/PrfA and RF2/PrfB on the glutamine residue of the universally conserved GGQ motif.</text>
</comment>
<dbReference type="Gene3D" id="3.40.50.150">
    <property type="entry name" value="Vaccinia Virus protein VP39"/>
    <property type="match status" value="1"/>
</dbReference>
<keyword evidence="9" id="KW-1185">Reference proteome</keyword>
<dbReference type="InterPro" id="IPR040758">
    <property type="entry name" value="PrmC_N"/>
</dbReference>
<dbReference type="PANTHER" id="PTHR18895:SF74">
    <property type="entry name" value="MTRF1L RELEASE FACTOR GLUTAMINE METHYLTRANSFERASE"/>
    <property type="match status" value="1"/>
</dbReference>
<dbReference type="Pfam" id="PF17827">
    <property type="entry name" value="PrmC_N"/>
    <property type="match status" value="1"/>
</dbReference>
<evidence type="ECO:0000313" key="8">
    <source>
        <dbReference type="EMBL" id="REF87528.1"/>
    </source>
</evidence>
<keyword evidence="2 5" id="KW-0808">Transferase</keyword>
<dbReference type="InterPro" id="IPR007848">
    <property type="entry name" value="Small_mtfrase_dom"/>
</dbReference>
<organism evidence="8 9">
    <name type="scientific">Methylovirgula ligni</name>
    <dbReference type="NCBI Taxonomy" id="569860"/>
    <lineage>
        <taxon>Bacteria</taxon>
        <taxon>Pseudomonadati</taxon>
        <taxon>Pseudomonadota</taxon>
        <taxon>Alphaproteobacteria</taxon>
        <taxon>Hyphomicrobiales</taxon>
        <taxon>Beijerinckiaceae</taxon>
        <taxon>Methylovirgula</taxon>
    </lineage>
</organism>
<dbReference type="GO" id="GO:0102559">
    <property type="term" value="F:peptide chain release factor N(5)-glutamine methyltransferase activity"/>
    <property type="evidence" value="ECO:0007669"/>
    <property type="project" value="UniProtKB-EC"/>
</dbReference>
<dbReference type="NCBIfam" id="TIGR00536">
    <property type="entry name" value="hemK_fam"/>
    <property type="match status" value="1"/>
</dbReference>
<evidence type="ECO:0000259" key="7">
    <source>
        <dbReference type="Pfam" id="PF17827"/>
    </source>
</evidence>
<gene>
    <name evidence="5" type="primary">prmC</name>
    <name evidence="8" type="ORF">DES32_1151</name>
</gene>
<evidence type="ECO:0000256" key="2">
    <source>
        <dbReference type="ARBA" id="ARBA00022679"/>
    </source>
</evidence>
<comment type="catalytic activity">
    <reaction evidence="4 5">
        <text>L-glutaminyl-[peptide chain release factor] + S-adenosyl-L-methionine = N(5)-methyl-L-glutaminyl-[peptide chain release factor] + S-adenosyl-L-homocysteine + H(+)</text>
        <dbReference type="Rhea" id="RHEA:42896"/>
        <dbReference type="Rhea" id="RHEA-COMP:10271"/>
        <dbReference type="Rhea" id="RHEA-COMP:10272"/>
        <dbReference type="ChEBI" id="CHEBI:15378"/>
        <dbReference type="ChEBI" id="CHEBI:30011"/>
        <dbReference type="ChEBI" id="CHEBI:57856"/>
        <dbReference type="ChEBI" id="CHEBI:59789"/>
        <dbReference type="ChEBI" id="CHEBI:61891"/>
        <dbReference type="EC" id="2.1.1.297"/>
    </reaction>
</comment>
<keyword evidence="3 5" id="KW-0949">S-adenosyl-L-methionine</keyword>
<evidence type="ECO:0000259" key="6">
    <source>
        <dbReference type="Pfam" id="PF05175"/>
    </source>
</evidence>
<feature type="binding site" evidence="5">
    <location>
        <position position="198"/>
    </location>
    <ligand>
        <name>S-adenosyl-L-methionine</name>
        <dbReference type="ChEBI" id="CHEBI:59789"/>
    </ligand>
</feature>
<dbReference type="Pfam" id="PF05175">
    <property type="entry name" value="MTS"/>
    <property type="match status" value="1"/>
</dbReference>
<reference evidence="8 9" key="1">
    <citation type="submission" date="2018-08" db="EMBL/GenBank/DDBJ databases">
        <title>Genomic Encyclopedia of Type Strains, Phase IV (KMG-IV): sequencing the most valuable type-strain genomes for metagenomic binning, comparative biology and taxonomic classification.</title>
        <authorList>
            <person name="Goeker M."/>
        </authorList>
    </citation>
    <scope>NUCLEOTIDE SEQUENCE [LARGE SCALE GENOMIC DNA]</scope>
    <source>
        <strain evidence="8 9">BW863</strain>
    </source>
</reference>
<evidence type="ECO:0000256" key="1">
    <source>
        <dbReference type="ARBA" id="ARBA00022603"/>
    </source>
</evidence>
<comment type="caution">
    <text evidence="8">The sequence shown here is derived from an EMBL/GenBank/DDBJ whole genome shotgun (WGS) entry which is preliminary data.</text>
</comment>
<dbReference type="InterPro" id="IPR029063">
    <property type="entry name" value="SAM-dependent_MTases_sf"/>
</dbReference>
<evidence type="ECO:0000256" key="4">
    <source>
        <dbReference type="ARBA" id="ARBA00048391"/>
    </source>
</evidence>
<dbReference type="InterPro" id="IPR019874">
    <property type="entry name" value="RF_methyltr_PrmC"/>
</dbReference>
<dbReference type="Gene3D" id="1.10.8.10">
    <property type="entry name" value="DNA helicase RuvA subunit, C-terminal domain"/>
    <property type="match status" value="1"/>
</dbReference>
<comment type="similarity">
    <text evidence="5">Belongs to the protein N5-glutamine methyltransferase family. PrmC subfamily.</text>
</comment>
<protein>
    <recommendedName>
        <fullName evidence="5">Release factor glutamine methyltransferase</fullName>
        <shortName evidence="5">RF MTase</shortName>
        <ecNumber evidence="5">2.1.1.297</ecNumber>
    </recommendedName>
    <alternativeName>
        <fullName evidence="5">N5-glutamine methyltransferase PrmC</fullName>
    </alternativeName>
    <alternativeName>
        <fullName evidence="5">Protein-(glutamine-N5) MTase PrmC</fullName>
    </alternativeName>
    <alternativeName>
        <fullName evidence="5">Protein-glutamine N-methyltransferase PrmC</fullName>
    </alternativeName>
</protein>
<dbReference type="GO" id="GO:0032259">
    <property type="term" value="P:methylation"/>
    <property type="evidence" value="ECO:0007669"/>
    <property type="project" value="UniProtKB-KW"/>
</dbReference>
<dbReference type="OrthoDB" id="9800643at2"/>
<dbReference type="InterPro" id="IPR004556">
    <property type="entry name" value="HemK-like"/>
</dbReference>
<feature type="domain" description="Methyltransferase small" evidence="6">
    <location>
        <begin position="124"/>
        <end position="202"/>
    </location>
</feature>
<sequence>MTAKFAGFDPALSRAAAQRLMAQAFVAAGIESAALDARLILCAALGIDHADLVREPDCAIGAAAGQLAAMAQRRIAREPVSRILGRREFYGLDFVLGPAALDPRPDTEILVDTVLAALRPRGDAPLRLLDLGVGSGAILAALLSKLPSAYGIGLDRSPVACRIAWNNFAALGLGGRSAVVCGDWTAPLGGDFDAIVSNPPYIGSGEIEGLAPEVRDYDPRAALDGGPDGLAAYRSLTPAVAALLAPDGIVAFEVGAGQSESVMALLAATGTLESVASVRDLGGHLRVVTAVRRG</sequence>
<evidence type="ECO:0000313" key="9">
    <source>
        <dbReference type="Proteomes" id="UP000256900"/>
    </source>
</evidence>
<dbReference type="HAMAP" id="MF_02126">
    <property type="entry name" value="RF_methyltr_PrmC"/>
    <property type="match status" value="1"/>
</dbReference>
<feature type="binding site" evidence="5">
    <location>
        <position position="155"/>
    </location>
    <ligand>
        <name>S-adenosyl-L-methionine</name>
        <dbReference type="ChEBI" id="CHEBI:59789"/>
    </ligand>
</feature>
<dbReference type="Proteomes" id="UP000256900">
    <property type="component" value="Unassembled WGS sequence"/>
</dbReference>
<evidence type="ECO:0000256" key="5">
    <source>
        <dbReference type="HAMAP-Rule" id="MF_02126"/>
    </source>
</evidence>
<feature type="binding site" evidence="5">
    <location>
        <begin position="132"/>
        <end position="136"/>
    </location>
    <ligand>
        <name>S-adenosyl-L-methionine</name>
        <dbReference type="ChEBI" id="CHEBI:59789"/>
    </ligand>
</feature>
<feature type="binding site" evidence="5">
    <location>
        <begin position="198"/>
        <end position="201"/>
    </location>
    <ligand>
        <name>substrate</name>
    </ligand>
</feature>
<dbReference type="AlphaFoldDB" id="A0A3D9Z098"/>
<keyword evidence="1 5" id="KW-0489">Methyltransferase</keyword>
<dbReference type="InterPro" id="IPR050320">
    <property type="entry name" value="N5-glutamine_MTase"/>
</dbReference>
<dbReference type="SUPFAM" id="SSF53335">
    <property type="entry name" value="S-adenosyl-L-methionine-dependent methyltransferases"/>
    <property type="match status" value="1"/>
</dbReference>
<dbReference type="EMBL" id="QUMO01000002">
    <property type="protein sequence ID" value="REF87528.1"/>
    <property type="molecule type" value="Genomic_DNA"/>
</dbReference>